<reference evidence="2" key="1">
    <citation type="submission" date="2021-01" db="UniProtKB">
        <authorList>
            <consortium name="EnsemblPlants"/>
        </authorList>
    </citation>
    <scope>IDENTIFICATION</scope>
</reference>
<keyword evidence="3" id="KW-1185">Reference proteome</keyword>
<evidence type="ECO:0000313" key="2">
    <source>
        <dbReference type="EnsemblPlants" id="Kaladp0046s0334.1.v1.1.CDS.1"/>
    </source>
</evidence>
<evidence type="ECO:0000313" key="3">
    <source>
        <dbReference type="Proteomes" id="UP000594263"/>
    </source>
</evidence>
<dbReference type="EnsemblPlants" id="Kaladp0046s0334.1.v1.1">
    <property type="protein sequence ID" value="Kaladp0046s0334.1.v1.1.CDS.1"/>
    <property type="gene ID" value="Kaladp0046s0334.v1.1"/>
</dbReference>
<name>A0A7N0TVN2_KALFE</name>
<accession>A0A7N0TVN2</accession>
<evidence type="ECO:0000256" key="1">
    <source>
        <dbReference type="SAM" id="MobiDB-lite"/>
    </source>
</evidence>
<feature type="compositionally biased region" description="Basic and acidic residues" evidence="1">
    <location>
        <begin position="14"/>
        <end position="43"/>
    </location>
</feature>
<feature type="region of interest" description="Disordered" evidence="1">
    <location>
        <begin position="102"/>
        <end position="144"/>
    </location>
</feature>
<protein>
    <submittedName>
        <fullName evidence="2">Uncharacterized protein</fullName>
    </submittedName>
</protein>
<dbReference type="AlphaFoldDB" id="A0A7N0TVN2"/>
<proteinExistence type="predicted"/>
<organism evidence="2 3">
    <name type="scientific">Kalanchoe fedtschenkoi</name>
    <name type="common">Lavender scallops</name>
    <name type="synonym">South American air plant</name>
    <dbReference type="NCBI Taxonomy" id="63787"/>
    <lineage>
        <taxon>Eukaryota</taxon>
        <taxon>Viridiplantae</taxon>
        <taxon>Streptophyta</taxon>
        <taxon>Embryophyta</taxon>
        <taxon>Tracheophyta</taxon>
        <taxon>Spermatophyta</taxon>
        <taxon>Magnoliopsida</taxon>
        <taxon>eudicotyledons</taxon>
        <taxon>Gunneridae</taxon>
        <taxon>Pentapetalae</taxon>
        <taxon>Saxifragales</taxon>
        <taxon>Crassulaceae</taxon>
        <taxon>Kalanchoe</taxon>
    </lineage>
</organism>
<dbReference type="Proteomes" id="UP000594263">
    <property type="component" value="Unplaced"/>
</dbReference>
<feature type="region of interest" description="Disordered" evidence="1">
    <location>
        <begin position="13"/>
        <end position="43"/>
    </location>
</feature>
<dbReference type="Gramene" id="Kaladp0046s0334.1.v1.1">
    <property type="protein sequence ID" value="Kaladp0046s0334.1.v1.1.CDS.1"/>
    <property type="gene ID" value="Kaladp0046s0334.v1.1"/>
</dbReference>
<feature type="compositionally biased region" description="Low complexity" evidence="1">
    <location>
        <begin position="103"/>
        <end position="114"/>
    </location>
</feature>
<sequence length="144" mass="15719">MNKCIGLGVLCKPRKQEQSRPESSERRADEDDELQEKGEDVIKKQKEETEELLRNQKVEMDRLAERIGVIRRNLRLGVGSESEVSSGNKMLTIPLHPAAGEAVGVHGSTGSVVVDDGDGDEEQQVPSSSSNSREPEATLKVGPN</sequence>